<dbReference type="PRINTS" id="PR00038">
    <property type="entry name" value="HTHLUXR"/>
</dbReference>
<feature type="domain" description="HTH luxR-type" evidence="4">
    <location>
        <begin position="152"/>
        <end position="217"/>
    </location>
</feature>
<dbReference type="OrthoDB" id="9797341at2"/>
<dbReference type="GO" id="GO:0003677">
    <property type="term" value="F:DNA binding"/>
    <property type="evidence" value="ECO:0007669"/>
    <property type="project" value="UniProtKB-KW"/>
</dbReference>
<dbReference type="CDD" id="cd06170">
    <property type="entry name" value="LuxR_C_like"/>
    <property type="match status" value="1"/>
</dbReference>
<evidence type="ECO:0000313" key="6">
    <source>
        <dbReference type="EMBL" id="SEI78416.1"/>
    </source>
</evidence>
<dbReference type="PROSITE" id="PS50043">
    <property type="entry name" value="HTH_LUXR_2"/>
    <property type="match status" value="1"/>
</dbReference>
<dbReference type="PANTHER" id="PTHR43214">
    <property type="entry name" value="TWO-COMPONENT RESPONSE REGULATOR"/>
    <property type="match status" value="1"/>
</dbReference>
<proteinExistence type="predicted"/>
<dbReference type="Pfam" id="PF00196">
    <property type="entry name" value="GerE"/>
    <property type="match status" value="1"/>
</dbReference>
<dbReference type="SMART" id="SM00421">
    <property type="entry name" value="HTH_LUXR"/>
    <property type="match status" value="1"/>
</dbReference>
<evidence type="ECO:0000256" key="3">
    <source>
        <dbReference type="PROSITE-ProRule" id="PRU00169"/>
    </source>
</evidence>
<feature type="domain" description="Response regulatory" evidence="5">
    <location>
        <begin position="4"/>
        <end position="128"/>
    </location>
</feature>
<dbReference type="GO" id="GO:0006355">
    <property type="term" value="P:regulation of DNA-templated transcription"/>
    <property type="evidence" value="ECO:0007669"/>
    <property type="project" value="InterPro"/>
</dbReference>
<dbReference type="CDD" id="cd17535">
    <property type="entry name" value="REC_NarL-like"/>
    <property type="match status" value="1"/>
</dbReference>
<dbReference type="RefSeq" id="WP_090335195.1">
    <property type="nucleotide sequence ID" value="NZ_FNXY01000003.1"/>
</dbReference>
<keyword evidence="2" id="KW-0238">DNA-binding</keyword>
<dbReference type="Pfam" id="PF00072">
    <property type="entry name" value="Response_reg"/>
    <property type="match status" value="1"/>
</dbReference>
<keyword evidence="7" id="KW-1185">Reference proteome</keyword>
<reference evidence="6 7" key="1">
    <citation type="submission" date="2016-10" db="EMBL/GenBank/DDBJ databases">
        <authorList>
            <person name="de Groot N.N."/>
        </authorList>
    </citation>
    <scope>NUCLEOTIDE SEQUENCE [LARGE SCALE GENOMIC DNA]</scope>
    <source>
        <strain evidence="6 7">DSM 19938</strain>
    </source>
</reference>
<organism evidence="6 7">
    <name type="scientific">Dyadobacter koreensis</name>
    <dbReference type="NCBI Taxonomy" id="408657"/>
    <lineage>
        <taxon>Bacteria</taxon>
        <taxon>Pseudomonadati</taxon>
        <taxon>Bacteroidota</taxon>
        <taxon>Cytophagia</taxon>
        <taxon>Cytophagales</taxon>
        <taxon>Spirosomataceae</taxon>
        <taxon>Dyadobacter</taxon>
    </lineage>
</organism>
<evidence type="ECO:0000313" key="7">
    <source>
        <dbReference type="Proteomes" id="UP000199532"/>
    </source>
</evidence>
<dbReference type="Gene3D" id="3.40.50.2300">
    <property type="match status" value="1"/>
</dbReference>
<sequence length="220" mass="25267">MPIRILIAEDHTLVAQGYEKLFEGREDIVVAGFAETYHEVIFKLQASNAEVLLLDLSMPQTRNSHSLRLTGFEILEFIKSHSINIRKLIVSSHRDCELIKKAVALGADGYVLKSAGYQELILAIKTIRNGGKYFQKEVEMILDEKRRDENRFTEDGVLLTPREKDILRLLADGLSTEDMMEVLSLKKDTVNEYRQNLIRKFNARNAAHLVRLAYEMNFLN</sequence>
<keyword evidence="1 3" id="KW-0597">Phosphoprotein</keyword>
<dbReference type="EMBL" id="FNXY01000003">
    <property type="protein sequence ID" value="SEI78416.1"/>
    <property type="molecule type" value="Genomic_DNA"/>
</dbReference>
<dbReference type="SUPFAM" id="SSF46894">
    <property type="entry name" value="C-terminal effector domain of the bipartite response regulators"/>
    <property type="match status" value="1"/>
</dbReference>
<evidence type="ECO:0000256" key="2">
    <source>
        <dbReference type="ARBA" id="ARBA00023125"/>
    </source>
</evidence>
<dbReference type="InterPro" id="IPR058245">
    <property type="entry name" value="NreC/VraR/RcsB-like_REC"/>
</dbReference>
<dbReference type="AlphaFoldDB" id="A0A1H6TGJ9"/>
<dbReference type="SUPFAM" id="SSF52172">
    <property type="entry name" value="CheY-like"/>
    <property type="match status" value="1"/>
</dbReference>
<feature type="modified residue" description="4-aspartylphosphate" evidence="3">
    <location>
        <position position="55"/>
    </location>
</feature>
<gene>
    <name evidence="6" type="ORF">SAMN04487995_2199</name>
</gene>
<protein>
    <submittedName>
        <fullName evidence="6">Two component transcriptional regulator, LuxR family</fullName>
    </submittedName>
</protein>
<dbReference type="InterPro" id="IPR001789">
    <property type="entry name" value="Sig_transdc_resp-reg_receiver"/>
</dbReference>
<name>A0A1H6TGJ9_9BACT</name>
<dbReference type="InterPro" id="IPR000792">
    <property type="entry name" value="Tscrpt_reg_LuxR_C"/>
</dbReference>
<dbReference type="PROSITE" id="PS50110">
    <property type="entry name" value="RESPONSE_REGULATORY"/>
    <property type="match status" value="1"/>
</dbReference>
<dbReference type="InterPro" id="IPR016032">
    <property type="entry name" value="Sig_transdc_resp-reg_C-effctor"/>
</dbReference>
<dbReference type="InterPro" id="IPR011006">
    <property type="entry name" value="CheY-like_superfamily"/>
</dbReference>
<dbReference type="Proteomes" id="UP000199532">
    <property type="component" value="Unassembled WGS sequence"/>
</dbReference>
<accession>A0A1H6TGJ9</accession>
<dbReference type="SMART" id="SM00448">
    <property type="entry name" value="REC"/>
    <property type="match status" value="1"/>
</dbReference>
<dbReference type="InterPro" id="IPR039420">
    <property type="entry name" value="WalR-like"/>
</dbReference>
<evidence type="ECO:0000259" key="4">
    <source>
        <dbReference type="PROSITE" id="PS50043"/>
    </source>
</evidence>
<evidence type="ECO:0000256" key="1">
    <source>
        <dbReference type="ARBA" id="ARBA00022553"/>
    </source>
</evidence>
<dbReference type="GO" id="GO:0000160">
    <property type="term" value="P:phosphorelay signal transduction system"/>
    <property type="evidence" value="ECO:0007669"/>
    <property type="project" value="InterPro"/>
</dbReference>
<dbReference type="STRING" id="408657.SAMN04487995_2199"/>
<evidence type="ECO:0000259" key="5">
    <source>
        <dbReference type="PROSITE" id="PS50110"/>
    </source>
</evidence>